<reference evidence="2" key="1">
    <citation type="submission" date="2019-02" db="EMBL/GenBank/DDBJ databases">
        <authorList>
            <person name="Gruber-Vodicka R. H."/>
            <person name="Seah K. B. B."/>
        </authorList>
    </citation>
    <scope>NUCLEOTIDE SEQUENCE</scope>
    <source>
        <strain evidence="3">BECK_BZ123</strain>
        <strain evidence="2">BECK_BZ125</strain>
    </source>
</reference>
<dbReference type="AlphaFoldDB" id="A0A450Z2H9"/>
<keyword evidence="1" id="KW-1133">Transmembrane helix</keyword>
<evidence type="ECO:0000256" key="1">
    <source>
        <dbReference type="SAM" id="Phobius"/>
    </source>
</evidence>
<accession>A0A450Z2H9</accession>
<proteinExistence type="predicted"/>
<evidence type="ECO:0008006" key="4">
    <source>
        <dbReference type="Google" id="ProtNLM"/>
    </source>
</evidence>
<feature type="transmembrane region" description="Helical" evidence="1">
    <location>
        <begin position="25"/>
        <end position="43"/>
    </location>
</feature>
<dbReference type="EMBL" id="CAADFS010000105">
    <property type="protein sequence ID" value="VFK50487.1"/>
    <property type="molecule type" value="Genomic_DNA"/>
</dbReference>
<dbReference type="EMBL" id="CAADFT010000099">
    <property type="protein sequence ID" value="VFK47967.1"/>
    <property type="molecule type" value="Genomic_DNA"/>
</dbReference>
<dbReference type="Gene3D" id="1.25.40.10">
    <property type="entry name" value="Tetratricopeptide repeat domain"/>
    <property type="match status" value="1"/>
</dbReference>
<keyword evidence="1" id="KW-0812">Transmembrane</keyword>
<dbReference type="SUPFAM" id="SSF81901">
    <property type="entry name" value="HCP-like"/>
    <property type="match status" value="1"/>
</dbReference>
<keyword evidence="1" id="KW-0472">Membrane</keyword>
<gene>
    <name evidence="3" type="ORF">BECKTC1821D_GA0114238_11059</name>
    <name evidence="2" type="ORF">BECKTC1821E_GA0114239_10993</name>
</gene>
<dbReference type="InterPro" id="IPR011990">
    <property type="entry name" value="TPR-like_helical_dom_sf"/>
</dbReference>
<evidence type="ECO:0000313" key="2">
    <source>
        <dbReference type="EMBL" id="VFK47967.1"/>
    </source>
</evidence>
<sequence>MHVDFRGVRFRHELLELRQGGSRKWVRIVLFVMVFALVGWYFLGGMLPKGDKQLQPGKSLAMGGDSTSRVSPIPLVVREPEKPSSTLSLVAATSGKQARDVIRNLRDKGRTIDFDYVFRRAEQFKSEDMWVDAYLMYFFAAKRGHADSAMVLGTMYDPDHTPKPIGIIDRPNWGQAHKWYLQAAEGGNQTARKHLEYLRKQIESAAAKGNVEAGRLVLQWR</sequence>
<evidence type="ECO:0000313" key="3">
    <source>
        <dbReference type="EMBL" id="VFK50487.1"/>
    </source>
</evidence>
<organism evidence="2">
    <name type="scientific">Candidatus Kentrum sp. TC</name>
    <dbReference type="NCBI Taxonomy" id="2126339"/>
    <lineage>
        <taxon>Bacteria</taxon>
        <taxon>Pseudomonadati</taxon>
        <taxon>Pseudomonadota</taxon>
        <taxon>Gammaproteobacteria</taxon>
        <taxon>Candidatus Kentrum</taxon>
    </lineage>
</organism>
<name>A0A450Z2H9_9GAMM</name>
<protein>
    <recommendedName>
        <fullName evidence="4">Sel1 repeat-containing protein</fullName>
    </recommendedName>
</protein>